<evidence type="ECO:0000313" key="1">
    <source>
        <dbReference type="EMBL" id="MBU5337100.1"/>
    </source>
</evidence>
<dbReference type="PANTHER" id="PTHR46246:SF1">
    <property type="entry name" value="GUANOSINE-3',5'-BIS(DIPHOSPHATE) 3'-PYROPHOSPHOHYDROLASE MESH1"/>
    <property type="match status" value="1"/>
</dbReference>
<gene>
    <name evidence="1" type="ORF">KQI20_11670</name>
</gene>
<dbReference type="RefSeq" id="WP_216571334.1">
    <property type="nucleotide sequence ID" value="NZ_JAHLOQ010000038.1"/>
</dbReference>
<protein>
    <submittedName>
        <fullName evidence="1">GTP pyrophosphokinase</fullName>
    </submittedName>
</protein>
<accession>A0ABS6DZD4</accession>
<comment type="caution">
    <text evidence="1">The sequence shown here is derived from an EMBL/GenBank/DDBJ whole genome shotgun (WGS) entry which is preliminary data.</text>
</comment>
<dbReference type="Pfam" id="PF13328">
    <property type="entry name" value="HD_4"/>
    <property type="match status" value="1"/>
</dbReference>
<evidence type="ECO:0000313" key="2">
    <source>
        <dbReference type="Proteomes" id="UP001196301"/>
    </source>
</evidence>
<proteinExistence type="predicted"/>
<dbReference type="EMBL" id="JAHLOQ010000038">
    <property type="protein sequence ID" value="MBU5337100.1"/>
    <property type="molecule type" value="Genomic_DNA"/>
</dbReference>
<sequence length="146" mass="16999">MLSYNEQFQLALELAVKKHKNQTDKSGNPYILHPLHVMETVKTKEAKIVALLHDIIEDTDVTKDYLLEIGISKHIVDAVVALTRFDVNQDYQEYIKNLSSNPLAKEVKLADLEHNMDLKRLPSLSQKDLDRNRKYQIAYYYLINNK</sequence>
<dbReference type="Proteomes" id="UP001196301">
    <property type="component" value="Unassembled WGS sequence"/>
</dbReference>
<dbReference type="InterPro" id="IPR052194">
    <property type="entry name" value="MESH1"/>
</dbReference>
<name>A0ABS6DZD4_9FIRM</name>
<reference evidence="1 2" key="1">
    <citation type="submission" date="2021-06" db="EMBL/GenBank/DDBJ databases">
        <authorList>
            <person name="Sun Q."/>
            <person name="Li D."/>
        </authorList>
    </citation>
    <scope>NUCLEOTIDE SEQUENCE [LARGE SCALE GENOMIC DNA]</scope>
    <source>
        <strain evidence="1 2">N19</strain>
    </source>
</reference>
<dbReference type="PANTHER" id="PTHR46246">
    <property type="entry name" value="GUANOSINE-3',5'-BIS(DIPHOSPHATE) 3'-PYROPHOSPHOHYDROLASE MESH1"/>
    <property type="match status" value="1"/>
</dbReference>
<keyword evidence="2" id="KW-1185">Reference proteome</keyword>
<organism evidence="1 2">
    <name type="scientific">Intestinibacter bartlettii</name>
    <dbReference type="NCBI Taxonomy" id="261299"/>
    <lineage>
        <taxon>Bacteria</taxon>
        <taxon>Bacillati</taxon>
        <taxon>Bacillota</taxon>
        <taxon>Clostridia</taxon>
        <taxon>Peptostreptococcales</taxon>
        <taxon>Peptostreptococcaceae</taxon>
        <taxon>Intestinibacter</taxon>
    </lineage>
</organism>